<sequence>MMIALGFSLTAAAPPRLFGGQVSLPVDVLRLNGQPLGLNGAWLVWPDPVPQTALRLDGEPLTHQGVLITLTE</sequence>
<gene>
    <name evidence="1" type="ORF">FDP22_22845</name>
</gene>
<dbReference type="AlphaFoldDB" id="A0A5B8G279"/>
<keyword evidence="1" id="KW-0614">Plasmid</keyword>
<reference evidence="1 2" key="1">
    <citation type="submission" date="2019-06" db="EMBL/GenBank/DDBJ databases">
        <title>Genome sequence of Rhodobacteraceae bacterium D4M1.</title>
        <authorList>
            <person name="Cao J."/>
        </authorList>
    </citation>
    <scope>NUCLEOTIDE SEQUENCE [LARGE SCALE GENOMIC DNA]</scope>
    <source>
        <strain evidence="1 2">D4M1</strain>
        <plasmid evidence="2">pd4m1d</plasmid>
    </source>
</reference>
<organism evidence="1 2">
    <name type="scientific">Paroceanicella profunda</name>
    <dbReference type="NCBI Taxonomy" id="2579971"/>
    <lineage>
        <taxon>Bacteria</taxon>
        <taxon>Pseudomonadati</taxon>
        <taxon>Pseudomonadota</taxon>
        <taxon>Alphaproteobacteria</taxon>
        <taxon>Rhodobacterales</taxon>
        <taxon>Paracoccaceae</taxon>
        <taxon>Paroceanicella</taxon>
    </lineage>
</organism>
<dbReference type="OrthoDB" id="9871909at2"/>
<accession>A0A5B8G279</accession>
<evidence type="ECO:0000313" key="2">
    <source>
        <dbReference type="Proteomes" id="UP000305888"/>
    </source>
</evidence>
<proteinExistence type="predicted"/>
<evidence type="ECO:0000313" key="1">
    <source>
        <dbReference type="EMBL" id="QDL94715.1"/>
    </source>
</evidence>
<keyword evidence="2" id="KW-1185">Reference proteome</keyword>
<dbReference type="RefSeq" id="WP_143972304.1">
    <property type="nucleotide sequence ID" value="NZ_CP040822.1"/>
</dbReference>
<dbReference type="Proteomes" id="UP000305888">
    <property type="component" value="Plasmid pD4M1D"/>
</dbReference>
<protein>
    <submittedName>
        <fullName evidence="1">Uncharacterized protein</fullName>
    </submittedName>
</protein>
<name>A0A5B8G279_9RHOB</name>
<dbReference type="KEGG" id="ppru:FDP22_22845"/>
<geneLocation type="plasmid" evidence="2">
    <name>pd4m1d</name>
</geneLocation>
<dbReference type="EMBL" id="CP040822">
    <property type="protein sequence ID" value="QDL94715.1"/>
    <property type="molecule type" value="Genomic_DNA"/>
</dbReference>